<proteinExistence type="predicted"/>
<evidence type="ECO:0000313" key="4">
    <source>
        <dbReference type="Proteomes" id="UP001234989"/>
    </source>
</evidence>
<evidence type="ECO:0000256" key="1">
    <source>
        <dbReference type="SAM" id="MobiDB-lite"/>
    </source>
</evidence>
<feature type="domain" description="START" evidence="2">
    <location>
        <begin position="13"/>
        <end position="202"/>
    </location>
</feature>
<sequence>MINTFMMNNSELGALDKPRLINLALDASDELQRLARSGQPLWNRSVDGDGEMMNIKEYDSSFIPIIRMKPEHFTTKATRASCIVAQNCLTLVETLMDKIFPCIVGKACTIDVISNGLGENKSAVLLLIKTELQLISDLVPVWEIKFLRYCKKHVDGLWVVVDVSVDTIQQGSQQCEIQNCRRLPFGCVVQDMFNGYSQVIQLQLSFHFTSCPSATSSIAPATSQILEKPSSEPTPLRRSPRVRKQNPRYANSTSCTFFLLVSDPTFFEDAEKEDKWSKAIEEESMAIQKNQTWDLVNLTKGNKAIGIKWVFRTKYHVDGDIQKQKARLVANGYSQQQGIDSDNTFCPFTLFKTMRTFLALAANLN</sequence>
<organism evidence="3 4">
    <name type="scientific">Solanum verrucosum</name>
    <dbReference type="NCBI Taxonomy" id="315347"/>
    <lineage>
        <taxon>Eukaryota</taxon>
        <taxon>Viridiplantae</taxon>
        <taxon>Streptophyta</taxon>
        <taxon>Embryophyta</taxon>
        <taxon>Tracheophyta</taxon>
        <taxon>Spermatophyta</taxon>
        <taxon>Magnoliopsida</taxon>
        <taxon>eudicotyledons</taxon>
        <taxon>Gunneridae</taxon>
        <taxon>Pentapetalae</taxon>
        <taxon>asterids</taxon>
        <taxon>lamiids</taxon>
        <taxon>Solanales</taxon>
        <taxon>Solanaceae</taxon>
        <taxon>Solanoideae</taxon>
        <taxon>Solaneae</taxon>
        <taxon>Solanum</taxon>
    </lineage>
</organism>
<dbReference type="InterPro" id="IPR013103">
    <property type="entry name" value="RVT_2"/>
</dbReference>
<dbReference type="PANTHER" id="PTHR45654:SF20">
    <property type="entry name" value="HOMEOBOX PROTEIN"/>
    <property type="match status" value="1"/>
</dbReference>
<name>A0AAF0UQ87_SOLVR</name>
<dbReference type="SUPFAM" id="SSF55961">
    <property type="entry name" value="Bet v1-like"/>
    <property type="match status" value="1"/>
</dbReference>
<protein>
    <recommendedName>
        <fullName evidence="2">START domain-containing protein</fullName>
    </recommendedName>
</protein>
<dbReference type="Pfam" id="PF07727">
    <property type="entry name" value="RVT_2"/>
    <property type="match status" value="1"/>
</dbReference>
<reference evidence="3" key="1">
    <citation type="submission" date="2023-08" db="EMBL/GenBank/DDBJ databases">
        <title>A de novo genome assembly of Solanum verrucosum Schlechtendal, a Mexican diploid species geographically isolated from the other diploid A-genome species in potato relatives.</title>
        <authorList>
            <person name="Hosaka K."/>
        </authorList>
    </citation>
    <scope>NUCLEOTIDE SEQUENCE</scope>
    <source>
        <tissue evidence="3">Young leaves</tissue>
    </source>
</reference>
<evidence type="ECO:0000259" key="2">
    <source>
        <dbReference type="PROSITE" id="PS50848"/>
    </source>
</evidence>
<dbReference type="GO" id="GO:0008289">
    <property type="term" value="F:lipid binding"/>
    <property type="evidence" value="ECO:0007669"/>
    <property type="project" value="InterPro"/>
</dbReference>
<dbReference type="SMART" id="SM00234">
    <property type="entry name" value="START"/>
    <property type="match status" value="1"/>
</dbReference>
<dbReference type="PROSITE" id="PS50848">
    <property type="entry name" value="START"/>
    <property type="match status" value="1"/>
</dbReference>
<dbReference type="PANTHER" id="PTHR45654">
    <property type="entry name" value="HOMEOBOX-LEUCINE ZIPPER PROTEIN MERISTEM L1"/>
    <property type="match status" value="1"/>
</dbReference>
<dbReference type="EMBL" id="CP133621">
    <property type="protein sequence ID" value="WMV49483.1"/>
    <property type="molecule type" value="Genomic_DNA"/>
</dbReference>
<feature type="region of interest" description="Disordered" evidence="1">
    <location>
        <begin position="222"/>
        <end position="247"/>
    </location>
</feature>
<dbReference type="GO" id="GO:0003677">
    <property type="term" value="F:DNA binding"/>
    <property type="evidence" value="ECO:0007669"/>
    <property type="project" value="UniProtKB-KW"/>
</dbReference>
<evidence type="ECO:0000313" key="3">
    <source>
        <dbReference type="EMBL" id="WMV49483.1"/>
    </source>
</evidence>
<dbReference type="AlphaFoldDB" id="A0AAF0UQ87"/>
<accession>A0AAF0UQ87</accession>
<dbReference type="Pfam" id="PF01852">
    <property type="entry name" value="START"/>
    <property type="match status" value="1"/>
</dbReference>
<keyword evidence="4" id="KW-1185">Reference proteome</keyword>
<dbReference type="InterPro" id="IPR002913">
    <property type="entry name" value="START_lipid-bd_dom"/>
</dbReference>
<gene>
    <name evidence="3" type="ORF">MTR67_042868</name>
</gene>
<dbReference type="Proteomes" id="UP001234989">
    <property type="component" value="Chromosome 10"/>
</dbReference>
<dbReference type="InterPro" id="IPR042160">
    <property type="entry name" value="HD-Zip_IV"/>
</dbReference>